<name>A0ABR6KUN0_9BACT</name>
<evidence type="ECO:0000256" key="4">
    <source>
        <dbReference type="ARBA" id="ARBA00023136"/>
    </source>
</evidence>
<keyword evidence="4" id="KW-0472">Membrane</keyword>
<comment type="caution">
    <text evidence="9">The sequence shown here is derived from an EMBL/GenBank/DDBJ whole genome shotgun (WGS) entry which is preliminary data.</text>
</comment>
<keyword evidence="6" id="KW-0998">Cell outer membrane</keyword>
<evidence type="ECO:0000256" key="1">
    <source>
        <dbReference type="ARBA" id="ARBA00004442"/>
    </source>
</evidence>
<comment type="similarity">
    <text evidence="2">Belongs to the bacteroidetes fimbrillin superfamily. FimB/Mfa2 family.</text>
</comment>
<dbReference type="RefSeq" id="WP_183672517.1">
    <property type="nucleotide sequence ID" value="NZ_BMPB01000023.1"/>
</dbReference>
<keyword evidence="7" id="KW-0449">Lipoprotein</keyword>
<evidence type="ECO:0000256" key="2">
    <source>
        <dbReference type="ARBA" id="ARBA00007248"/>
    </source>
</evidence>
<dbReference type="EMBL" id="JACHOC010000015">
    <property type="protein sequence ID" value="MBB4625215.1"/>
    <property type="molecule type" value="Genomic_DNA"/>
</dbReference>
<proteinExistence type="inferred from homology"/>
<evidence type="ECO:0008006" key="11">
    <source>
        <dbReference type="Google" id="ProtNLM"/>
    </source>
</evidence>
<dbReference type="InterPro" id="IPR014941">
    <property type="entry name" value="FimB/Mfa2/Mfa3"/>
</dbReference>
<dbReference type="Proteomes" id="UP000533637">
    <property type="component" value="Unassembled WGS sequence"/>
</dbReference>
<feature type="region of interest" description="Disordered" evidence="8">
    <location>
        <begin position="529"/>
        <end position="548"/>
    </location>
</feature>
<evidence type="ECO:0000256" key="8">
    <source>
        <dbReference type="SAM" id="MobiDB-lite"/>
    </source>
</evidence>
<reference evidence="9 10" key="1">
    <citation type="submission" date="2020-08" db="EMBL/GenBank/DDBJ databases">
        <title>Genomic Encyclopedia of Type Strains, Phase IV (KMG-IV): sequencing the most valuable type-strain genomes for metagenomic binning, comparative biology and taxonomic classification.</title>
        <authorList>
            <person name="Goeker M."/>
        </authorList>
    </citation>
    <scope>NUCLEOTIDE SEQUENCE [LARGE SCALE GENOMIC DNA]</scope>
    <source>
        <strain evidence="9 10">DSM 102983</strain>
    </source>
</reference>
<organism evidence="9 10">
    <name type="scientific">Parabacteroides faecis</name>
    <dbReference type="NCBI Taxonomy" id="1217282"/>
    <lineage>
        <taxon>Bacteria</taxon>
        <taxon>Pseudomonadati</taxon>
        <taxon>Bacteroidota</taxon>
        <taxon>Bacteroidia</taxon>
        <taxon>Bacteroidales</taxon>
        <taxon>Tannerellaceae</taxon>
        <taxon>Parabacteroides</taxon>
    </lineage>
</organism>
<dbReference type="Pfam" id="PF08842">
    <property type="entry name" value="Mfa2"/>
    <property type="match status" value="1"/>
</dbReference>
<gene>
    <name evidence="9" type="ORF">GGQ57_005167</name>
</gene>
<keyword evidence="3" id="KW-0732">Signal</keyword>
<protein>
    <recommendedName>
        <fullName evidence="11">Major fimbrial subunit protein N-terminal domain-containing protein</fullName>
    </recommendedName>
</protein>
<sequence>MKHYTYILYNKAAAVAFTLLLLLLSPSCSKESGSGTPDLPDEPQLCTVTISLQAPNSLRPITRASGEEVSTDWATKEEESAYERNISDWIVVAYDENGTYAGHLLGNLYNSDDEDSQTSLEMQLPTGRYNFYAFANLGSLESGDGIKDNIINPEKGEAYIKDLTVNVGDLSAKFNTPTSEAKQLIPMSSYAQEQAITQDSQLEIPLIRMIGKVKVTISNSLDQAITVKNLTLGKFRRNGLINFLPWGENKYLEFNGVNYPNKNQGPPFESDDYAETSYSYVLLDDQGEEIAKDAETQSYSCYVEETLFTKLNETKGLLLNLDIEGRETIERETNFDFVRRNDLLEIPLMVTELDGTITIGDMRLPIGVFPTKYEFGVGSSIQILTPITHYLQSAGDLVINYALSDPVSGKVWKIKYKENPANPETEKFSNYMLIPAHSGSGNLLLDRETNTELTQSKTIYTFDNPAVSEAGSAADKSKSGSFTIRTQELAKTASATIKLTLIVEYGKNENESFTKEGEIEIPYTINITNAPESTTDEGGETTTKGGKA</sequence>
<evidence type="ECO:0000313" key="10">
    <source>
        <dbReference type="Proteomes" id="UP000533637"/>
    </source>
</evidence>
<accession>A0ABR6KUN0</accession>
<evidence type="ECO:0000256" key="6">
    <source>
        <dbReference type="ARBA" id="ARBA00023237"/>
    </source>
</evidence>
<keyword evidence="5" id="KW-0564">Palmitate</keyword>
<keyword evidence="10" id="KW-1185">Reference proteome</keyword>
<evidence type="ECO:0000256" key="3">
    <source>
        <dbReference type="ARBA" id="ARBA00022729"/>
    </source>
</evidence>
<evidence type="ECO:0000256" key="7">
    <source>
        <dbReference type="ARBA" id="ARBA00023288"/>
    </source>
</evidence>
<evidence type="ECO:0000313" key="9">
    <source>
        <dbReference type="EMBL" id="MBB4625215.1"/>
    </source>
</evidence>
<evidence type="ECO:0000256" key="5">
    <source>
        <dbReference type="ARBA" id="ARBA00023139"/>
    </source>
</evidence>
<comment type="subcellular location">
    <subcellularLocation>
        <location evidence="1">Cell outer membrane</location>
    </subcellularLocation>
</comment>